<protein>
    <recommendedName>
        <fullName evidence="3">HNH endonuclease</fullName>
    </recommendedName>
</protein>
<dbReference type="EMBL" id="PPXF01000022">
    <property type="protein sequence ID" value="POH69377.1"/>
    <property type="molecule type" value="Genomic_DNA"/>
</dbReference>
<dbReference type="OrthoDB" id="5124189at2"/>
<accession>A0A2S3ZLM8</accession>
<sequence>MSGHPKPAAPLRLTGLKLITRNEAIDTREGQRCARCGVVIWSGGSRHHRKFKSRRGGDEVSNGVLLCGSGTTGCHGWVHANPVSARMVGLALKETDSPLLVPISNHAAYGCDVWLDDAGNASVTPPRLAA</sequence>
<comment type="caution">
    <text evidence="1">The sequence shown here is derived from an EMBL/GenBank/DDBJ whole genome shotgun (WGS) entry which is preliminary data.</text>
</comment>
<dbReference type="RefSeq" id="WP_103430420.1">
    <property type="nucleotide sequence ID" value="NZ_PPXF01000022.1"/>
</dbReference>
<evidence type="ECO:0008006" key="3">
    <source>
        <dbReference type="Google" id="ProtNLM"/>
    </source>
</evidence>
<proteinExistence type="predicted"/>
<organism evidence="1 2">
    <name type="scientific">Cryobacterium zongtaii</name>
    <dbReference type="NCBI Taxonomy" id="1259217"/>
    <lineage>
        <taxon>Bacteria</taxon>
        <taxon>Bacillati</taxon>
        <taxon>Actinomycetota</taxon>
        <taxon>Actinomycetes</taxon>
        <taxon>Micrococcales</taxon>
        <taxon>Microbacteriaceae</taxon>
        <taxon>Cryobacterium</taxon>
    </lineage>
</organism>
<dbReference type="AlphaFoldDB" id="A0A2S3ZLM8"/>
<evidence type="ECO:0000313" key="2">
    <source>
        <dbReference type="Proteomes" id="UP000237104"/>
    </source>
</evidence>
<name>A0A2S3ZLM8_9MICO</name>
<reference evidence="1 2" key="1">
    <citation type="submission" date="2018-01" db="EMBL/GenBank/DDBJ databases">
        <title>Cryobacterium sp. nov., from glaciers in China.</title>
        <authorList>
            <person name="Liu Q."/>
            <person name="Xin Y.-H."/>
        </authorList>
    </citation>
    <scope>NUCLEOTIDE SEQUENCE [LARGE SCALE GENOMIC DNA]</scope>
    <source>
        <strain evidence="1 2">TMB1-8</strain>
    </source>
</reference>
<dbReference type="Proteomes" id="UP000237104">
    <property type="component" value="Unassembled WGS sequence"/>
</dbReference>
<evidence type="ECO:0000313" key="1">
    <source>
        <dbReference type="EMBL" id="POH69377.1"/>
    </source>
</evidence>
<gene>
    <name evidence="1" type="ORF">C3B59_05670</name>
</gene>